<keyword evidence="5" id="KW-0349">Heme</keyword>
<dbReference type="NCBIfam" id="TIGR02125">
    <property type="entry name" value="CytB-hydogenase"/>
    <property type="match status" value="1"/>
</dbReference>
<keyword evidence="6 13" id="KW-0812">Transmembrane</keyword>
<keyword evidence="7" id="KW-0479">Metal-binding</keyword>
<evidence type="ECO:0000256" key="8">
    <source>
        <dbReference type="ARBA" id="ARBA00022982"/>
    </source>
</evidence>
<dbReference type="Gene3D" id="1.20.950.20">
    <property type="entry name" value="Transmembrane di-heme cytochromes, Chain C"/>
    <property type="match status" value="1"/>
</dbReference>
<evidence type="ECO:0000256" key="4">
    <source>
        <dbReference type="ARBA" id="ARBA00022475"/>
    </source>
</evidence>
<dbReference type="Pfam" id="PF01292">
    <property type="entry name" value="Ni_hydr_CYTB"/>
    <property type="match status" value="1"/>
</dbReference>
<evidence type="ECO:0000256" key="3">
    <source>
        <dbReference type="ARBA" id="ARBA00022448"/>
    </source>
</evidence>
<dbReference type="InterPro" id="IPR011577">
    <property type="entry name" value="Cyt_b561_bac/Ni-Hgenase"/>
</dbReference>
<dbReference type="InterPro" id="IPR000516">
    <property type="entry name" value="Ni-dep_Hydgase_cyt-B"/>
</dbReference>
<dbReference type="OrthoDB" id="197262at2"/>
<keyword evidence="11 13" id="KW-0472">Membrane</keyword>
<sequence length="256" mass="29815">MPTKTNDYKRAYIWQLPIRIFHWVNAWAITGLVITGFIIGDPPGIISNKEASGQFWFGYIREIHFICAYLLIAVMLLRVYFAFKGNKYANWRVFFPFKKEGFKRMWHVIKYDIFLQNEETQGSPTGAVGHNSVAAASYLFMFLMALIMIATGFAMYAPNATWFLPKMFDWVVTLVGGDFNVRIIHHFVSWTFILFAIVHIYLVFFHDWLEGLGETSAMVSGYKFVRTERVKKEQEENKLSEIELTNQNSTQIKDIN</sequence>
<evidence type="ECO:0000313" key="16">
    <source>
        <dbReference type="Proteomes" id="UP000199672"/>
    </source>
</evidence>
<evidence type="ECO:0000256" key="2">
    <source>
        <dbReference type="ARBA" id="ARBA00008622"/>
    </source>
</evidence>
<evidence type="ECO:0000259" key="14">
    <source>
        <dbReference type="Pfam" id="PF01292"/>
    </source>
</evidence>
<dbReference type="STRING" id="739143.SAMN05216297_103115"/>
<feature type="coiled-coil region" evidence="12">
    <location>
        <begin position="225"/>
        <end position="252"/>
    </location>
</feature>
<feature type="transmembrane region" description="Helical" evidence="13">
    <location>
        <begin position="59"/>
        <end position="83"/>
    </location>
</feature>
<evidence type="ECO:0000256" key="5">
    <source>
        <dbReference type="ARBA" id="ARBA00022617"/>
    </source>
</evidence>
<evidence type="ECO:0000256" key="9">
    <source>
        <dbReference type="ARBA" id="ARBA00022989"/>
    </source>
</evidence>
<dbReference type="GO" id="GO:0005886">
    <property type="term" value="C:plasma membrane"/>
    <property type="evidence" value="ECO:0007669"/>
    <property type="project" value="UniProtKB-SubCell"/>
</dbReference>
<dbReference type="PANTHER" id="PTHR30485:SF0">
    <property type="entry name" value="NI_FE-HYDROGENASE 1 B-TYPE CYTOCHROME SUBUNIT-RELATED"/>
    <property type="match status" value="1"/>
</dbReference>
<dbReference type="RefSeq" id="WP_091491754.1">
    <property type="nucleotide sequence ID" value="NZ_FOMH01000003.1"/>
</dbReference>
<proteinExistence type="inferred from homology"/>
<protein>
    <submittedName>
        <fullName evidence="15">Ni/Fe-hydrogenase 1 B-type cytochrome subunit</fullName>
    </submittedName>
</protein>
<organism evidence="15 16">
    <name type="scientific">Flavobacterium phragmitis</name>
    <dbReference type="NCBI Taxonomy" id="739143"/>
    <lineage>
        <taxon>Bacteria</taxon>
        <taxon>Pseudomonadati</taxon>
        <taxon>Bacteroidota</taxon>
        <taxon>Flavobacteriia</taxon>
        <taxon>Flavobacteriales</taxon>
        <taxon>Flavobacteriaceae</taxon>
        <taxon>Flavobacterium</taxon>
    </lineage>
</organism>
<feature type="transmembrane region" description="Helical" evidence="13">
    <location>
        <begin position="138"/>
        <end position="157"/>
    </location>
</feature>
<keyword evidence="8" id="KW-0249">Electron transport</keyword>
<dbReference type="InterPro" id="IPR051542">
    <property type="entry name" value="Hydrogenase_cytochrome"/>
</dbReference>
<dbReference type="GO" id="GO:0020037">
    <property type="term" value="F:heme binding"/>
    <property type="evidence" value="ECO:0007669"/>
    <property type="project" value="TreeGrafter"/>
</dbReference>
<keyword evidence="12" id="KW-0175">Coiled coil</keyword>
<dbReference type="InterPro" id="IPR016174">
    <property type="entry name" value="Di-haem_cyt_TM"/>
</dbReference>
<dbReference type="AlphaFoldDB" id="A0A1I1N6R9"/>
<evidence type="ECO:0000256" key="6">
    <source>
        <dbReference type="ARBA" id="ARBA00022692"/>
    </source>
</evidence>
<dbReference type="SUPFAM" id="SSF81342">
    <property type="entry name" value="Transmembrane di-heme cytochromes"/>
    <property type="match status" value="1"/>
</dbReference>
<keyword evidence="10" id="KW-0408">Iron</keyword>
<reference evidence="16" key="1">
    <citation type="submission" date="2016-10" db="EMBL/GenBank/DDBJ databases">
        <authorList>
            <person name="Varghese N."/>
            <person name="Submissions S."/>
        </authorList>
    </citation>
    <scope>NUCLEOTIDE SEQUENCE [LARGE SCALE GENOMIC DNA]</scope>
    <source>
        <strain evidence="16">CGMCC 1.10370</strain>
    </source>
</reference>
<feature type="transmembrane region" description="Helical" evidence="13">
    <location>
        <begin position="20"/>
        <end position="39"/>
    </location>
</feature>
<evidence type="ECO:0000256" key="7">
    <source>
        <dbReference type="ARBA" id="ARBA00022723"/>
    </source>
</evidence>
<keyword evidence="4" id="KW-1003">Cell membrane</keyword>
<keyword evidence="3" id="KW-0813">Transport</keyword>
<dbReference type="EMBL" id="FOMH01000003">
    <property type="protein sequence ID" value="SFC93381.1"/>
    <property type="molecule type" value="Genomic_DNA"/>
</dbReference>
<evidence type="ECO:0000256" key="13">
    <source>
        <dbReference type="SAM" id="Phobius"/>
    </source>
</evidence>
<gene>
    <name evidence="15" type="ORF">SAMN05216297_103115</name>
</gene>
<name>A0A1I1N6R9_9FLAO</name>
<dbReference type="GO" id="GO:0022904">
    <property type="term" value="P:respiratory electron transport chain"/>
    <property type="evidence" value="ECO:0007669"/>
    <property type="project" value="InterPro"/>
</dbReference>
<feature type="domain" description="Cytochrome b561 bacterial/Ni-hydrogenase" evidence="14">
    <location>
        <begin position="14"/>
        <end position="221"/>
    </location>
</feature>
<dbReference type="Proteomes" id="UP000199672">
    <property type="component" value="Unassembled WGS sequence"/>
</dbReference>
<dbReference type="GO" id="GO:0009055">
    <property type="term" value="F:electron transfer activity"/>
    <property type="evidence" value="ECO:0007669"/>
    <property type="project" value="InterPro"/>
</dbReference>
<evidence type="ECO:0000256" key="1">
    <source>
        <dbReference type="ARBA" id="ARBA00004651"/>
    </source>
</evidence>
<comment type="similarity">
    <text evidence="2">Belongs to the HupC/HyaC/HydC family.</text>
</comment>
<dbReference type="PRINTS" id="PR00161">
    <property type="entry name" value="NIHGNASECYTB"/>
</dbReference>
<evidence type="ECO:0000313" key="15">
    <source>
        <dbReference type="EMBL" id="SFC93381.1"/>
    </source>
</evidence>
<accession>A0A1I1N6R9</accession>
<comment type="subcellular location">
    <subcellularLocation>
        <location evidence="1">Cell membrane</location>
        <topology evidence="1">Multi-pass membrane protein</topology>
    </subcellularLocation>
</comment>
<dbReference type="GO" id="GO:0005506">
    <property type="term" value="F:iron ion binding"/>
    <property type="evidence" value="ECO:0007669"/>
    <property type="project" value="InterPro"/>
</dbReference>
<feature type="transmembrane region" description="Helical" evidence="13">
    <location>
        <begin position="183"/>
        <end position="204"/>
    </location>
</feature>
<keyword evidence="9 13" id="KW-1133">Transmembrane helix</keyword>
<evidence type="ECO:0000256" key="11">
    <source>
        <dbReference type="ARBA" id="ARBA00023136"/>
    </source>
</evidence>
<keyword evidence="16" id="KW-1185">Reference proteome</keyword>
<evidence type="ECO:0000256" key="10">
    <source>
        <dbReference type="ARBA" id="ARBA00023004"/>
    </source>
</evidence>
<dbReference type="PANTHER" id="PTHR30485">
    <property type="entry name" value="NI/FE-HYDROGENASE 1 B-TYPE CYTOCHROME SUBUNIT"/>
    <property type="match status" value="1"/>
</dbReference>
<evidence type="ECO:0000256" key="12">
    <source>
        <dbReference type="SAM" id="Coils"/>
    </source>
</evidence>